<evidence type="ECO:0000256" key="1">
    <source>
        <dbReference type="ARBA" id="ARBA00022723"/>
    </source>
</evidence>
<evidence type="ECO:0000313" key="7">
    <source>
        <dbReference type="WBParaSite" id="TMUE_2000010421.1"/>
    </source>
</evidence>
<keyword evidence="2" id="KW-0677">Repeat</keyword>
<keyword evidence="3" id="KW-0106">Calcium</keyword>
<reference evidence="5" key="2">
    <citation type="submission" date="2014-03" db="EMBL/GenBank/DDBJ databases">
        <title>The whipworm genome and dual-species transcriptomics of an intimate host-pathogen interaction.</title>
        <authorList>
            <person name="Foth B.J."/>
            <person name="Tsai I.J."/>
            <person name="Reid A.J."/>
            <person name="Bancroft A.J."/>
            <person name="Nichol S."/>
            <person name="Tracey A."/>
            <person name="Holroyd N."/>
            <person name="Cotton J.A."/>
            <person name="Stanley E.J."/>
            <person name="Zarowiecki M."/>
            <person name="Liu J.Z."/>
            <person name="Huckvale T."/>
            <person name="Cooper P.J."/>
            <person name="Grencis R.K."/>
            <person name="Berriman M."/>
        </authorList>
    </citation>
    <scope>NUCLEOTIDE SEQUENCE [LARGE SCALE GENOMIC DNA]</scope>
    <source>
        <strain evidence="5">Edinburgh</strain>
    </source>
</reference>
<accession>A0A5S6PZH0</accession>
<dbReference type="PANTHER" id="PTHR23055:SF167">
    <property type="entry name" value="EF-HAND DOMAIN-CONTAINING PROTEIN"/>
    <property type="match status" value="1"/>
</dbReference>
<dbReference type="STRING" id="70415.A0A5S6PZH0"/>
<dbReference type="AlphaFoldDB" id="A0A5S6PZH0"/>
<dbReference type="PANTHER" id="PTHR23055">
    <property type="entry name" value="CALCIUM BINDING PROTEINS"/>
    <property type="match status" value="1"/>
</dbReference>
<reference evidence="6 7" key="3">
    <citation type="submission" date="2019-12" db="UniProtKB">
        <authorList>
            <consortium name="WormBaseParasite"/>
        </authorList>
    </citation>
    <scope>IDENTIFICATION</scope>
</reference>
<dbReference type="WBParaSite" id="TMUE_0000000390.1">
    <property type="protein sequence ID" value="TMUE_0000000390.1"/>
    <property type="gene ID" value="WBGene00296330"/>
</dbReference>
<proteinExistence type="predicted"/>
<evidence type="ECO:0000256" key="3">
    <source>
        <dbReference type="ARBA" id="ARBA00022837"/>
    </source>
</evidence>
<dbReference type="WBParaSite" id="TMUE_2000010421.1">
    <property type="protein sequence ID" value="TMUE_2000010421.1"/>
    <property type="gene ID" value="WBGene00300994"/>
</dbReference>
<dbReference type="InterPro" id="IPR011992">
    <property type="entry name" value="EF-hand-dom_pair"/>
</dbReference>
<dbReference type="Proteomes" id="UP000046395">
    <property type="component" value="Unassembled WGS sequence"/>
</dbReference>
<dbReference type="PRINTS" id="PR00450">
    <property type="entry name" value="RECOVERIN"/>
</dbReference>
<keyword evidence="5" id="KW-1185">Reference proteome</keyword>
<dbReference type="SUPFAM" id="SSF47473">
    <property type="entry name" value="EF-hand"/>
    <property type="match status" value="1"/>
</dbReference>
<dbReference type="InterPro" id="IPR018247">
    <property type="entry name" value="EF_Hand_1_Ca_BS"/>
</dbReference>
<dbReference type="PROSITE" id="PS00018">
    <property type="entry name" value="EF_HAND_1"/>
    <property type="match status" value="1"/>
</dbReference>
<evidence type="ECO:0000313" key="6">
    <source>
        <dbReference type="WBParaSite" id="TMUE_0000000390.1"/>
    </source>
</evidence>
<reference evidence="5" key="1">
    <citation type="submission" date="2013-11" db="EMBL/GenBank/DDBJ databases">
        <authorList>
            <person name="Aslett M."/>
        </authorList>
    </citation>
    <scope>NUCLEOTIDE SEQUENCE [LARGE SCALE GENOMIC DNA]</scope>
    <source>
        <strain evidence="5">Edinburgh</strain>
    </source>
</reference>
<dbReference type="GO" id="GO:0005509">
    <property type="term" value="F:calcium ion binding"/>
    <property type="evidence" value="ECO:0007669"/>
    <property type="project" value="InterPro"/>
</dbReference>
<evidence type="ECO:0000259" key="4">
    <source>
        <dbReference type="PROSITE" id="PS50222"/>
    </source>
</evidence>
<evidence type="ECO:0000313" key="5">
    <source>
        <dbReference type="Proteomes" id="UP000046395"/>
    </source>
</evidence>
<sequence length="215" mass="24942">MGSYLSKELAKIARAKESYRKEINEPINLNVRHAEHLNELVISFQRYGKDFKYLYLLLKQTFPSGFVHREQFLELFASIFPHAVSLAFAHRMFDIFAAQDEQQVQLVKIMAALSKLYYGTIEDKIQWIFQFYDCNNDNYLNESDVLNTVTSIYALNGLDANTDSTRDLICRQTKRLLSDFGAREKEEIDEEQFSACCMQNTKLLSAISALDQLIH</sequence>
<keyword evidence="1" id="KW-0479">Metal-binding</keyword>
<organism evidence="5 6">
    <name type="scientific">Trichuris muris</name>
    <name type="common">Mouse whipworm</name>
    <dbReference type="NCBI Taxonomy" id="70415"/>
    <lineage>
        <taxon>Eukaryota</taxon>
        <taxon>Metazoa</taxon>
        <taxon>Ecdysozoa</taxon>
        <taxon>Nematoda</taxon>
        <taxon>Enoplea</taxon>
        <taxon>Dorylaimia</taxon>
        <taxon>Trichinellida</taxon>
        <taxon>Trichuridae</taxon>
        <taxon>Trichuris</taxon>
    </lineage>
</organism>
<dbReference type="InterPro" id="IPR028846">
    <property type="entry name" value="Recoverin"/>
</dbReference>
<feature type="domain" description="EF-hand" evidence="4">
    <location>
        <begin position="120"/>
        <end position="155"/>
    </location>
</feature>
<protein>
    <submittedName>
        <fullName evidence="6 7">EF-hand domain-containing protein</fullName>
    </submittedName>
</protein>
<dbReference type="PROSITE" id="PS50222">
    <property type="entry name" value="EF_HAND_2"/>
    <property type="match status" value="1"/>
</dbReference>
<name>A0A5S6PZH0_TRIMR</name>
<evidence type="ECO:0000256" key="2">
    <source>
        <dbReference type="ARBA" id="ARBA00022737"/>
    </source>
</evidence>
<dbReference type="Gene3D" id="1.10.238.10">
    <property type="entry name" value="EF-hand"/>
    <property type="match status" value="1"/>
</dbReference>
<dbReference type="InterPro" id="IPR002048">
    <property type="entry name" value="EF_hand_dom"/>
</dbReference>